<proteinExistence type="predicted"/>
<feature type="domain" description="High potential iron-sulfur proteins family profile" evidence="9">
    <location>
        <begin position="29"/>
        <end position="89"/>
    </location>
</feature>
<dbReference type="Gene3D" id="4.10.490.10">
    <property type="entry name" value="High potential iron-sulphur protein"/>
    <property type="match status" value="1"/>
</dbReference>
<keyword evidence="5" id="KW-0732">Signal</keyword>
<gene>
    <name evidence="10" type="ORF">SAMN05216212_0702</name>
</gene>
<keyword evidence="6" id="KW-0249">Electron transport</keyword>
<dbReference type="Pfam" id="PF01355">
    <property type="entry name" value="HIPIP"/>
    <property type="match status" value="1"/>
</dbReference>
<dbReference type="InterPro" id="IPR036369">
    <property type="entry name" value="HIPIP_sf"/>
</dbReference>
<keyword evidence="8" id="KW-0411">Iron-sulfur</keyword>
<keyword evidence="4" id="KW-0479">Metal-binding</keyword>
<evidence type="ECO:0000256" key="5">
    <source>
        <dbReference type="ARBA" id="ARBA00022729"/>
    </source>
</evidence>
<evidence type="ECO:0000256" key="7">
    <source>
        <dbReference type="ARBA" id="ARBA00023004"/>
    </source>
</evidence>
<dbReference type="STRING" id="658219.SAMN05216212_0702"/>
<name>A0A1G8VS94_9GAMM</name>
<evidence type="ECO:0000256" key="1">
    <source>
        <dbReference type="ARBA" id="ARBA00002137"/>
    </source>
</evidence>
<dbReference type="InterPro" id="IPR006311">
    <property type="entry name" value="TAT_signal"/>
</dbReference>
<dbReference type="OrthoDB" id="5334781at2"/>
<dbReference type="GO" id="GO:0019646">
    <property type="term" value="P:aerobic electron transport chain"/>
    <property type="evidence" value="ECO:0007669"/>
    <property type="project" value="InterPro"/>
</dbReference>
<dbReference type="NCBIfam" id="TIGR01409">
    <property type="entry name" value="TAT_signal_seq"/>
    <property type="match status" value="1"/>
</dbReference>
<evidence type="ECO:0000256" key="2">
    <source>
        <dbReference type="ARBA" id="ARBA00022448"/>
    </source>
</evidence>
<organism evidence="10 11">
    <name type="scientific">Microbulbifer yueqingensis</name>
    <dbReference type="NCBI Taxonomy" id="658219"/>
    <lineage>
        <taxon>Bacteria</taxon>
        <taxon>Pseudomonadati</taxon>
        <taxon>Pseudomonadota</taxon>
        <taxon>Gammaproteobacteria</taxon>
        <taxon>Cellvibrionales</taxon>
        <taxon>Microbulbiferaceae</taxon>
        <taxon>Microbulbifer</taxon>
    </lineage>
</organism>
<keyword evidence="11" id="KW-1185">Reference proteome</keyword>
<reference evidence="11" key="1">
    <citation type="submission" date="2016-10" db="EMBL/GenBank/DDBJ databases">
        <authorList>
            <person name="Varghese N."/>
            <person name="Submissions S."/>
        </authorList>
    </citation>
    <scope>NUCLEOTIDE SEQUENCE [LARGE SCALE GENOMIC DNA]</scope>
    <source>
        <strain evidence="11">CGMCC 1.10658</strain>
    </source>
</reference>
<dbReference type="InterPro" id="IPR000170">
    <property type="entry name" value="High_potential_FeS_prot"/>
</dbReference>
<comment type="function">
    <text evidence="1">Specific class of high-redox-potential 4Fe-4S ferredoxins. Functions in anaerobic electron transport in most purple and in some other photosynthetic bacteria and in at least one genus (Paracoccus) of halophilic, denitrifying bacteria.</text>
</comment>
<keyword evidence="7" id="KW-0408">Iron</keyword>
<accession>A0A1G8VS94</accession>
<keyword evidence="2" id="KW-0813">Transport</keyword>
<dbReference type="RefSeq" id="WP_091508189.1">
    <property type="nucleotide sequence ID" value="NZ_FNFH01000001.1"/>
</dbReference>
<evidence type="ECO:0000259" key="9">
    <source>
        <dbReference type="PROSITE" id="PS51373"/>
    </source>
</evidence>
<evidence type="ECO:0000256" key="6">
    <source>
        <dbReference type="ARBA" id="ARBA00022982"/>
    </source>
</evidence>
<evidence type="ECO:0000256" key="3">
    <source>
        <dbReference type="ARBA" id="ARBA00022485"/>
    </source>
</evidence>
<dbReference type="AlphaFoldDB" id="A0A1G8VS94"/>
<dbReference type="InterPro" id="IPR019546">
    <property type="entry name" value="TAT_signal_bac_arc"/>
</dbReference>
<dbReference type="GO" id="GO:0051539">
    <property type="term" value="F:4 iron, 4 sulfur cluster binding"/>
    <property type="evidence" value="ECO:0007669"/>
    <property type="project" value="UniProtKB-KW"/>
</dbReference>
<sequence length="89" mass="9833">MSNDKRNISRRKFLKLSGCAAVLIPAAIIATDRSVAQGKASKEAVKYQDTPKNGQKCKDCQFWVDPDACQVVEGTISPDGWCNLYVKKQ</sequence>
<dbReference type="Proteomes" id="UP000199305">
    <property type="component" value="Unassembled WGS sequence"/>
</dbReference>
<dbReference type="PROSITE" id="PS51373">
    <property type="entry name" value="HIPIP"/>
    <property type="match status" value="1"/>
</dbReference>
<evidence type="ECO:0000313" key="11">
    <source>
        <dbReference type="Proteomes" id="UP000199305"/>
    </source>
</evidence>
<keyword evidence="3" id="KW-0004">4Fe-4S</keyword>
<dbReference type="GO" id="GO:0009055">
    <property type="term" value="F:electron transfer activity"/>
    <property type="evidence" value="ECO:0007669"/>
    <property type="project" value="InterPro"/>
</dbReference>
<evidence type="ECO:0000313" key="10">
    <source>
        <dbReference type="EMBL" id="SDJ68763.1"/>
    </source>
</evidence>
<dbReference type="GO" id="GO:0046872">
    <property type="term" value="F:metal ion binding"/>
    <property type="evidence" value="ECO:0007669"/>
    <property type="project" value="UniProtKB-KW"/>
</dbReference>
<evidence type="ECO:0000256" key="8">
    <source>
        <dbReference type="ARBA" id="ARBA00023014"/>
    </source>
</evidence>
<dbReference type="PROSITE" id="PS51318">
    <property type="entry name" value="TAT"/>
    <property type="match status" value="1"/>
</dbReference>
<evidence type="ECO:0000256" key="4">
    <source>
        <dbReference type="ARBA" id="ARBA00022723"/>
    </source>
</evidence>
<dbReference type="EMBL" id="FNFH01000001">
    <property type="protein sequence ID" value="SDJ68763.1"/>
    <property type="molecule type" value="Genomic_DNA"/>
</dbReference>
<protein>
    <submittedName>
        <fullName evidence="10">Tat (Twin-arginine translocation) pathway signal sequence</fullName>
    </submittedName>
</protein>
<dbReference type="SUPFAM" id="SSF57652">
    <property type="entry name" value="HIPIP (high potential iron protein)"/>
    <property type="match status" value="1"/>
</dbReference>